<dbReference type="AlphaFoldDB" id="A0A5D4KIA3"/>
<gene>
    <name evidence="1" type="ORF">FZC79_04595</name>
</gene>
<accession>A0A5D4KIA3</accession>
<proteinExistence type="predicted"/>
<dbReference type="RefSeq" id="WP_148945675.1">
    <property type="nucleotide sequence ID" value="NZ_VTEH01000002.1"/>
</dbReference>
<organism evidence="1 2">
    <name type="scientific">Rossellomorea vietnamensis</name>
    <dbReference type="NCBI Taxonomy" id="218284"/>
    <lineage>
        <taxon>Bacteria</taxon>
        <taxon>Bacillati</taxon>
        <taxon>Bacillota</taxon>
        <taxon>Bacilli</taxon>
        <taxon>Bacillales</taxon>
        <taxon>Bacillaceae</taxon>
        <taxon>Rossellomorea</taxon>
    </lineage>
</organism>
<comment type="caution">
    <text evidence="1">The sequence shown here is derived from an EMBL/GenBank/DDBJ whole genome shotgun (WGS) entry which is preliminary data.</text>
</comment>
<dbReference type="EMBL" id="VTEH01000002">
    <property type="protein sequence ID" value="TYR76981.1"/>
    <property type="molecule type" value="Genomic_DNA"/>
</dbReference>
<evidence type="ECO:0000313" key="2">
    <source>
        <dbReference type="Proteomes" id="UP000323317"/>
    </source>
</evidence>
<name>A0A5D4KIA3_9BACI</name>
<dbReference type="Proteomes" id="UP000323317">
    <property type="component" value="Unassembled WGS sequence"/>
</dbReference>
<protein>
    <submittedName>
        <fullName evidence="1">Uncharacterized protein</fullName>
    </submittedName>
</protein>
<sequence length="79" mass="8963">MTRLMNDRAMAGAGCMESGNSIIDASQMGAENLPEKSNPYLFPFRSNHTARWNKSYLILATWFTDTRCMREKTQKEAGI</sequence>
<reference evidence="1 2" key="1">
    <citation type="submission" date="2019-08" db="EMBL/GenBank/DDBJ databases">
        <title>Bacillus genomes from the desert of Cuatro Cienegas, Coahuila.</title>
        <authorList>
            <person name="Olmedo-Alvarez G."/>
        </authorList>
    </citation>
    <scope>NUCLEOTIDE SEQUENCE [LARGE SCALE GENOMIC DNA]</scope>
    <source>
        <strain evidence="1 2">CH40_1T</strain>
    </source>
</reference>
<evidence type="ECO:0000313" key="1">
    <source>
        <dbReference type="EMBL" id="TYR76981.1"/>
    </source>
</evidence>